<organism evidence="2 3">
    <name type="scientific">Penicillium cf. viridicatum</name>
    <dbReference type="NCBI Taxonomy" id="2972119"/>
    <lineage>
        <taxon>Eukaryota</taxon>
        <taxon>Fungi</taxon>
        <taxon>Dikarya</taxon>
        <taxon>Ascomycota</taxon>
        <taxon>Pezizomycotina</taxon>
        <taxon>Eurotiomycetes</taxon>
        <taxon>Eurotiomycetidae</taxon>
        <taxon>Eurotiales</taxon>
        <taxon>Aspergillaceae</taxon>
        <taxon>Penicillium</taxon>
    </lineage>
</organism>
<gene>
    <name evidence="2" type="ORF">N7449_012342</name>
</gene>
<evidence type="ECO:0000313" key="2">
    <source>
        <dbReference type="EMBL" id="KAJ5182195.1"/>
    </source>
</evidence>
<sequence>MPRGEKAVVEREAWPDSSEPSKDNPSVVLFTEAMRIGEVGGVDQTTMWFFAIRSILDFPNSLHMGALFQKSVGHLGIWEFGLGFVKVTSRLCSCIEYIKDIKMSVGYNWNLS</sequence>
<feature type="region of interest" description="Disordered" evidence="1">
    <location>
        <begin position="1"/>
        <end position="23"/>
    </location>
</feature>
<proteinExistence type="predicted"/>
<feature type="compositionally biased region" description="Basic and acidic residues" evidence="1">
    <location>
        <begin position="1"/>
        <end position="22"/>
    </location>
</feature>
<evidence type="ECO:0000256" key="1">
    <source>
        <dbReference type="SAM" id="MobiDB-lite"/>
    </source>
</evidence>
<evidence type="ECO:0000313" key="3">
    <source>
        <dbReference type="Proteomes" id="UP001150942"/>
    </source>
</evidence>
<reference evidence="2" key="2">
    <citation type="journal article" date="2023" name="IMA Fungus">
        <title>Comparative genomic study of the Penicillium genus elucidates a diverse pangenome and 15 lateral gene transfer events.</title>
        <authorList>
            <person name="Petersen C."/>
            <person name="Sorensen T."/>
            <person name="Nielsen M.R."/>
            <person name="Sondergaard T.E."/>
            <person name="Sorensen J.L."/>
            <person name="Fitzpatrick D.A."/>
            <person name="Frisvad J.C."/>
            <person name="Nielsen K.L."/>
        </authorList>
    </citation>
    <scope>NUCLEOTIDE SEQUENCE</scope>
    <source>
        <strain evidence="2">IBT 20477</strain>
    </source>
</reference>
<reference evidence="2" key="1">
    <citation type="submission" date="2022-11" db="EMBL/GenBank/DDBJ databases">
        <authorList>
            <person name="Petersen C."/>
        </authorList>
    </citation>
    <scope>NUCLEOTIDE SEQUENCE</scope>
    <source>
        <strain evidence="2">IBT 20477</strain>
    </source>
</reference>
<comment type="caution">
    <text evidence="2">The sequence shown here is derived from an EMBL/GenBank/DDBJ whole genome shotgun (WGS) entry which is preliminary data.</text>
</comment>
<dbReference type="EMBL" id="JAPQKQ010000009">
    <property type="protein sequence ID" value="KAJ5182195.1"/>
    <property type="molecule type" value="Genomic_DNA"/>
</dbReference>
<name>A0A9W9IPA3_9EURO</name>
<keyword evidence="3" id="KW-1185">Reference proteome</keyword>
<dbReference type="AlphaFoldDB" id="A0A9W9IPA3"/>
<dbReference type="Proteomes" id="UP001150942">
    <property type="component" value="Unassembled WGS sequence"/>
</dbReference>
<protein>
    <submittedName>
        <fullName evidence="2">Uncharacterized protein</fullName>
    </submittedName>
</protein>
<accession>A0A9W9IPA3</accession>